<dbReference type="Gene3D" id="1.20.1560.10">
    <property type="entry name" value="ABC transporter type 1, transmembrane domain"/>
    <property type="match status" value="1"/>
</dbReference>
<keyword evidence="4 10" id="KW-0067">ATP-binding</keyword>
<dbReference type="STRING" id="1121387.GCA_000429885_02350"/>
<dbReference type="GO" id="GO:0016887">
    <property type="term" value="F:ATP hydrolysis activity"/>
    <property type="evidence" value="ECO:0007669"/>
    <property type="project" value="InterPro"/>
</dbReference>
<dbReference type="SUPFAM" id="SSF90123">
    <property type="entry name" value="ABC transporter transmembrane region"/>
    <property type="match status" value="1"/>
</dbReference>
<reference evidence="10 11" key="1">
    <citation type="submission" date="2017-06" db="EMBL/GenBank/DDBJ databases">
        <authorList>
            <consortium name="Pathogen Informatics"/>
        </authorList>
    </citation>
    <scope>NUCLEOTIDE SEQUENCE [LARGE SCALE GENOMIC DNA]</scope>
    <source>
        <strain evidence="10 11">NCTC13039</strain>
    </source>
</reference>
<evidence type="ECO:0000256" key="6">
    <source>
        <dbReference type="ARBA" id="ARBA00023136"/>
    </source>
</evidence>
<dbReference type="Proteomes" id="UP000242637">
    <property type="component" value="Chromosome 1"/>
</dbReference>
<dbReference type="PROSITE" id="PS50893">
    <property type="entry name" value="ABC_TRANSPORTER_2"/>
    <property type="match status" value="1"/>
</dbReference>
<evidence type="ECO:0000259" key="8">
    <source>
        <dbReference type="PROSITE" id="PS50893"/>
    </source>
</evidence>
<dbReference type="Pfam" id="PF00005">
    <property type="entry name" value="ABC_tran"/>
    <property type="match status" value="1"/>
</dbReference>
<gene>
    <name evidence="10" type="ORF">SAMEA4475696_00831</name>
</gene>
<dbReference type="EMBL" id="LT906453">
    <property type="protein sequence ID" value="SNV19839.1"/>
    <property type="molecule type" value="Genomic_DNA"/>
</dbReference>
<dbReference type="Pfam" id="PF00664">
    <property type="entry name" value="ABC_membrane"/>
    <property type="match status" value="1"/>
</dbReference>
<dbReference type="InterPro" id="IPR003439">
    <property type="entry name" value="ABC_transporter-like_ATP-bd"/>
</dbReference>
<evidence type="ECO:0000256" key="4">
    <source>
        <dbReference type="ARBA" id="ARBA00022840"/>
    </source>
</evidence>
<comment type="subcellular location">
    <subcellularLocation>
        <location evidence="1">Cell membrane</location>
        <topology evidence="1">Multi-pass membrane protein</topology>
    </subcellularLocation>
</comment>
<proteinExistence type="predicted"/>
<evidence type="ECO:0000313" key="10">
    <source>
        <dbReference type="EMBL" id="SNV19839.1"/>
    </source>
</evidence>
<dbReference type="PROSITE" id="PS00211">
    <property type="entry name" value="ABC_TRANSPORTER_1"/>
    <property type="match status" value="1"/>
</dbReference>
<dbReference type="GO" id="GO:0005886">
    <property type="term" value="C:plasma membrane"/>
    <property type="evidence" value="ECO:0007669"/>
    <property type="project" value="UniProtKB-SubCell"/>
</dbReference>
<evidence type="ECO:0000256" key="2">
    <source>
        <dbReference type="ARBA" id="ARBA00022692"/>
    </source>
</evidence>
<dbReference type="InterPro" id="IPR039421">
    <property type="entry name" value="Type_1_exporter"/>
</dbReference>
<keyword evidence="3" id="KW-0547">Nucleotide-binding</keyword>
<evidence type="ECO:0000313" key="11">
    <source>
        <dbReference type="Proteomes" id="UP000242637"/>
    </source>
</evidence>
<feature type="transmembrane region" description="Helical" evidence="7">
    <location>
        <begin position="67"/>
        <end position="84"/>
    </location>
</feature>
<dbReference type="GO" id="GO:0034040">
    <property type="term" value="F:ATPase-coupled lipid transmembrane transporter activity"/>
    <property type="evidence" value="ECO:0007669"/>
    <property type="project" value="TreeGrafter"/>
</dbReference>
<evidence type="ECO:0000256" key="1">
    <source>
        <dbReference type="ARBA" id="ARBA00004651"/>
    </source>
</evidence>
<dbReference type="PANTHER" id="PTHR24221">
    <property type="entry name" value="ATP-BINDING CASSETTE SUB-FAMILY B"/>
    <property type="match status" value="1"/>
</dbReference>
<protein>
    <submittedName>
        <fullName evidence="10">Probable ABC transporter ATP-binding protein HI_0664</fullName>
    </submittedName>
</protein>
<evidence type="ECO:0000256" key="7">
    <source>
        <dbReference type="SAM" id="Phobius"/>
    </source>
</evidence>
<keyword evidence="2 7" id="KW-0812">Transmembrane</keyword>
<dbReference type="SMART" id="SM00382">
    <property type="entry name" value="AAA"/>
    <property type="match status" value="1"/>
</dbReference>
<dbReference type="GO" id="GO:0005524">
    <property type="term" value="F:ATP binding"/>
    <property type="evidence" value="ECO:0007669"/>
    <property type="project" value="UniProtKB-KW"/>
</dbReference>
<dbReference type="KEGG" id="dco:SAMEA4475696_0831"/>
<dbReference type="InterPro" id="IPR027417">
    <property type="entry name" value="P-loop_NTPase"/>
</dbReference>
<feature type="transmembrane region" description="Helical" evidence="7">
    <location>
        <begin position="163"/>
        <end position="181"/>
    </location>
</feature>
<feature type="transmembrane region" description="Helical" evidence="7">
    <location>
        <begin position="137"/>
        <end position="157"/>
    </location>
</feature>
<dbReference type="GO" id="GO:0140359">
    <property type="term" value="F:ABC-type transporter activity"/>
    <property type="evidence" value="ECO:0007669"/>
    <property type="project" value="InterPro"/>
</dbReference>
<dbReference type="InterPro" id="IPR011527">
    <property type="entry name" value="ABC1_TM_dom"/>
</dbReference>
<evidence type="ECO:0000259" key="9">
    <source>
        <dbReference type="PROSITE" id="PS50929"/>
    </source>
</evidence>
<dbReference type="PANTHER" id="PTHR24221:SF654">
    <property type="entry name" value="ATP-BINDING CASSETTE SUB-FAMILY B MEMBER 6"/>
    <property type="match status" value="1"/>
</dbReference>
<name>A0A239VD59_9MICO</name>
<dbReference type="SUPFAM" id="SSF52540">
    <property type="entry name" value="P-loop containing nucleoside triphosphate hydrolases"/>
    <property type="match status" value="1"/>
</dbReference>
<feature type="transmembrane region" description="Helical" evidence="7">
    <location>
        <begin position="29"/>
        <end position="55"/>
    </location>
</feature>
<keyword evidence="11" id="KW-1185">Reference proteome</keyword>
<keyword evidence="6 7" id="KW-0472">Membrane</keyword>
<feature type="domain" description="ABC transporter" evidence="8">
    <location>
        <begin position="346"/>
        <end position="552"/>
    </location>
</feature>
<dbReference type="GeneID" id="63459084"/>
<dbReference type="RefSeq" id="WP_084441379.1">
    <property type="nucleotide sequence ID" value="NZ_JAAFNI010000001.1"/>
</dbReference>
<evidence type="ECO:0000256" key="5">
    <source>
        <dbReference type="ARBA" id="ARBA00022989"/>
    </source>
</evidence>
<feature type="domain" description="ABC transmembrane type-1" evidence="9">
    <location>
        <begin position="37"/>
        <end position="274"/>
    </location>
</feature>
<sequence length="552" mass="56977">MNTTTATRTSTFRDLASLAPSLRSEAAPLAWTVFVDLIANLALIGLSVATAHVVAVAVIEHRVDDPVWWWAAIVLALLRPIISWHEMDISHSVAYRVLARLRMALFDGFARGVPARTGLHSGRLAATAMTDVEKLEFFYAHTVAQLAAAALLVVLALPVAWLVAPAAACVVAAAVVALWLVTWPTLGRGERLGAEQQSRRSALSEAVVDLLAGTREVLVFDRKEQAVAGVTAAAAAVDVPARKIRTLEAWGASLREAVVVGASVALVVVGATSVTLDPVWVPCLLAGSLTLLAPVAEAVAVVSTLQPHRASARRVAQGVALVSEGAGSVASVAGEVGVAGGDGVAVSTSGVQFAYPGRAVIEVPDMCVAAGEHVGIAGPSGVGKSTLARLLTGLWRPDGGVLRVCGLLPDEVPADRWPGLVQLVEQDAPLLHGSLADNLRLGVPDASDAQLGEVLERVGLPVDGGVFSAGLDTQLGEGGAALSGGERARVALARALLLSPAVLVLDETTAALDAVAEAGVMDVVAGVDATVLVISHRQRTLERMDRVVVWPS</sequence>
<dbReference type="AlphaFoldDB" id="A0A239VD59"/>
<dbReference type="PROSITE" id="PS50929">
    <property type="entry name" value="ABC_TM1F"/>
    <property type="match status" value="1"/>
</dbReference>
<dbReference type="InterPro" id="IPR017871">
    <property type="entry name" value="ABC_transporter-like_CS"/>
</dbReference>
<dbReference type="InterPro" id="IPR036640">
    <property type="entry name" value="ABC1_TM_sf"/>
</dbReference>
<organism evidence="10 11">
    <name type="scientific">Dermatophilus congolensis</name>
    <dbReference type="NCBI Taxonomy" id="1863"/>
    <lineage>
        <taxon>Bacteria</taxon>
        <taxon>Bacillati</taxon>
        <taxon>Actinomycetota</taxon>
        <taxon>Actinomycetes</taxon>
        <taxon>Micrococcales</taxon>
        <taxon>Dermatophilaceae</taxon>
        <taxon>Dermatophilus</taxon>
    </lineage>
</organism>
<dbReference type="Gene3D" id="3.40.50.300">
    <property type="entry name" value="P-loop containing nucleotide triphosphate hydrolases"/>
    <property type="match status" value="1"/>
</dbReference>
<evidence type="ECO:0000256" key="3">
    <source>
        <dbReference type="ARBA" id="ARBA00022741"/>
    </source>
</evidence>
<dbReference type="InterPro" id="IPR003593">
    <property type="entry name" value="AAA+_ATPase"/>
</dbReference>
<dbReference type="OrthoDB" id="9806127at2"/>
<keyword evidence="5 7" id="KW-1133">Transmembrane helix</keyword>
<accession>A0A239VD59</accession>